<dbReference type="STRING" id="438753.AZC_3126"/>
<keyword evidence="4" id="KW-0812">Transmembrane</keyword>
<reference evidence="6 7" key="1">
    <citation type="journal article" date="2007" name="Appl. Environ. Microbiol.">
        <title>Rhizobial factors required for stem nodule maturation and maintenance in Sesbania rostrata-Azorhizobium caulinodans ORS571 symbiosis.</title>
        <authorList>
            <person name="Suzuki S."/>
            <person name="Aono T."/>
            <person name="Lee KB."/>
            <person name="Suzuki T."/>
            <person name="Liu CT."/>
            <person name="Miwa H."/>
            <person name="Wakao S."/>
            <person name="Iki T."/>
            <person name="Oyaizu H."/>
        </authorList>
    </citation>
    <scope>NUCLEOTIDE SEQUENCE [LARGE SCALE GENOMIC DNA]</scope>
    <source>
        <strain evidence="7">ATCC 43989 / DSM 5975 / JCM 20966 / LMG 6465 / NBRC 14845 / NCIMB 13405 / ORS 571</strain>
    </source>
</reference>
<proteinExistence type="predicted"/>
<evidence type="ECO:0000256" key="2">
    <source>
        <dbReference type="ARBA" id="ARBA00034247"/>
    </source>
</evidence>
<gene>
    <name evidence="6" type="ordered locus">AZC_3126</name>
</gene>
<dbReference type="Proteomes" id="UP000000270">
    <property type="component" value="Chromosome"/>
</dbReference>
<dbReference type="GO" id="GO:0005886">
    <property type="term" value="C:plasma membrane"/>
    <property type="evidence" value="ECO:0007669"/>
    <property type="project" value="TreeGrafter"/>
</dbReference>
<dbReference type="Pfam" id="PF00990">
    <property type="entry name" value="GGDEF"/>
    <property type="match status" value="1"/>
</dbReference>
<dbReference type="PANTHER" id="PTHR45138:SF9">
    <property type="entry name" value="DIGUANYLATE CYCLASE DGCM-RELATED"/>
    <property type="match status" value="1"/>
</dbReference>
<dbReference type="InterPro" id="IPR043128">
    <property type="entry name" value="Rev_trsase/Diguanyl_cyclase"/>
</dbReference>
<dbReference type="EMBL" id="AP009384">
    <property type="protein sequence ID" value="BAF89124.1"/>
    <property type="molecule type" value="Genomic_DNA"/>
</dbReference>
<dbReference type="GO" id="GO:0043709">
    <property type="term" value="P:cell adhesion involved in single-species biofilm formation"/>
    <property type="evidence" value="ECO:0007669"/>
    <property type="project" value="TreeGrafter"/>
</dbReference>
<keyword evidence="7" id="KW-1185">Reference proteome</keyword>
<evidence type="ECO:0000313" key="7">
    <source>
        <dbReference type="Proteomes" id="UP000000270"/>
    </source>
</evidence>
<protein>
    <recommendedName>
        <fullName evidence="1">diguanylate cyclase</fullName>
        <ecNumber evidence="1">2.7.7.65</ecNumber>
    </recommendedName>
</protein>
<dbReference type="InterPro" id="IPR000160">
    <property type="entry name" value="GGDEF_dom"/>
</dbReference>
<dbReference type="NCBIfam" id="TIGR00254">
    <property type="entry name" value="GGDEF"/>
    <property type="match status" value="1"/>
</dbReference>
<organism evidence="6 7">
    <name type="scientific">Azorhizobium caulinodans (strain ATCC 43989 / DSM 5975 / JCM 20966 / LMG 6465 / NBRC 14845 / NCIMB 13405 / ORS 571)</name>
    <dbReference type="NCBI Taxonomy" id="438753"/>
    <lineage>
        <taxon>Bacteria</taxon>
        <taxon>Pseudomonadati</taxon>
        <taxon>Pseudomonadota</taxon>
        <taxon>Alphaproteobacteria</taxon>
        <taxon>Hyphomicrobiales</taxon>
        <taxon>Xanthobacteraceae</taxon>
        <taxon>Azorhizobium</taxon>
    </lineage>
</organism>
<dbReference type="SUPFAM" id="SSF55073">
    <property type="entry name" value="Nucleotide cyclase"/>
    <property type="match status" value="1"/>
</dbReference>
<keyword evidence="4" id="KW-1133">Transmembrane helix</keyword>
<accession>A8IBW0</accession>
<dbReference type="EC" id="2.7.7.65" evidence="1"/>
<dbReference type="InterPro" id="IPR050469">
    <property type="entry name" value="Diguanylate_Cyclase"/>
</dbReference>
<reference evidence="6 7" key="4">
    <citation type="journal article" date="2009" name="Appl. Environ. Microbiol.">
        <title>Comparative genome-wide transcriptional profiling of Azorhizobium caulinodans ORS571 grown under free-living and symbiotic conditions.</title>
        <authorList>
            <person name="Tsukada S."/>
            <person name="Aono T."/>
            <person name="Akiba N."/>
            <person name="Lee KB."/>
            <person name="Liu CT."/>
            <person name="Toyazaki H."/>
            <person name="Oyaizu H."/>
        </authorList>
    </citation>
    <scope>NUCLEOTIDE SEQUENCE [LARGE SCALE GENOMIC DNA]</scope>
    <source>
        <strain evidence="7">ATCC 43989 / DSM 5975 / JCM 20966 / LMG 6465 / NBRC 14845 / NCIMB 13405 / ORS 571</strain>
    </source>
</reference>
<sequence>MSITDEKAGRQGASRFVWINAPVFVCLLACALVLFTLRQYSIFYYDAAKDEAIAEAQDTIRRVVLDISQTFYSYDSILKSAIAVLEDEAIATLAPDVQDRLLARMVVQFPYVRSIVVLTPSGTVRNSSISGTPVQDDYGGSDFFREQVSGALVGPYMALFSREGLKGLEYQVAISRRITYAGQFRGVAVVFVRLRDFRDQFTNINIGGGNTLVLVHDSGQILTRKPSRDGLGDFGTAVSPSKLARLQRTSEGSYFDVSRLDGRQRLFVFQRVPEWPLMLVVGTPVDAIDAEWRQRIAIAGSASALSCFALAVLGFRLRRERIKRAEAEAALEQLSVTDFLTGLANRRRFDEVVQREFRRAVRTDGWLSVVIIDADHFKALNDRFGHSAGDETLKMIATAISSCARRASDLGARLGGEEFAIVLPDTSAAAAYELTERIRRTMEAHAFNPDGPPATTLSAGIASTKDRPAPESVRALIEAADQALYRAKNAGRNRTELAASLTVSAA</sequence>
<dbReference type="eggNOG" id="COG3706">
    <property type="taxonomic scope" value="Bacteria"/>
</dbReference>
<dbReference type="HOGENOM" id="CLU_000445_134_3_5"/>
<reference evidence="6 7" key="5">
    <citation type="journal article" date="2010" name="Appl. Environ. Microbiol.">
        <title>phrR-like gene praR of Azorhizobium caulinodans ORS571 is essential for symbiosis with Sesbania rostrata and is involved in expression of reb genes.</title>
        <authorList>
            <person name="Akiba N."/>
            <person name="Aono T."/>
            <person name="Toyazaki H."/>
            <person name="Sato S."/>
            <person name="Oyaizu H."/>
        </authorList>
    </citation>
    <scope>NUCLEOTIDE SEQUENCE [LARGE SCALE GENOMIC DNA]</scope>
    <source>
        <strain evidence="7">ATCC 43989 / DSM 5975 / JCM 20966 / LMG 6465 / NBRC 14845 / NCIMB 13405 / ORS 571</strain>
    </source>
</reference>
<dbReference type="Gene3D" id="3.30.70.270">
    <property type="match status" value="1"/>
</dbReference>
<evidence type="ECO:0000256" key="1">
    <source>
        <dbReference type="ARBA" id="ARBA00012528"/>
    </source>
</evidence>
<dbReference type="PROSITE" id="PS50887">
    <property type="entry name" value="GGDEF"/>
    <property type="match status" value="1"/>
</dbReference>
<dbReference type="AlphaFoldDB" id="A8IBW0"/>
<dbReference type="eggNOG" id="COG4191">
    <property type="taxonomic scope" value="Bacteria"/>
</dbReference>
<keyword evidence="4" id="KW-0472">Membrane</keyword>
<dbReference type="RefSeq" id="WP_012171650.1">
    <property type="nucleotide sequence ID" value="NC_009937.1"/>
</dbReference>
<evidence type="ECO:0000256" key="3">
    <source>
        <dbReference type="SAM" id="MobiDB-lite"/>
    </source>
</evidence>
<dbReference type="KEGG" id="azc:AZC_3126"/>
<dbReference type="GO" id="GO:0052621">
    <property type="term" value="F:diguanylate cyclase activity"/>
    <property type="evidence" value="ECO:0007669"/>
    <property type="project" value="UniProtKB-EC"/>
</dbReference>
<feature type="region of interest" description="Disordered" evidence="3">
    <location>
        <begin position="445"/>
        <end position="468"/>
    </location>
</feature>
<feature type="transmembrane region" description="Helical" evidence="4">
    <location>
        <begin position="16"/>
        <end position="37"/>
    </location>
</feature>
<comment type="catalytic activity">
    <reaction evidence="2">
        <text>2 GTP = 3',3'-c-di-GMP + 2 diphosphate</text>
        <dbReference type="Rhea" id="RHEA:24898"/>
        <dbReference type="ChEBI" id="CHEBI:33019"/>
        <dbReference type="ChEBI" id="CHEBI:37565"/>
        <dbReference type="ChEBI" id="CHEBI:58805"/>
        <dbReference type="EC" id="2.7.7.65"/>
    </reaction>
</comment>
<evidence type="ECO:0000256" key="4">
    <source>
        <dbReference type="SAM" id="Phobius"/>
    </source>
</evidence>
<dbReference type="PANTHER" id="PTHR45138">
    <property type="entry name" value="REGULATORY COMPONENTS OF SENSORY TRANSDUCTION SYSTEM"/>
    <property type="match status" value="1"/>
</dbReference>
<reference evidence="6 7" key="6">
    <citation type="journal article" date="2011" name="Appl. Environ. Microbiol.">
        <title>Involvement of the azorhizobial chromosome partition gene (parA) in the onset of bacteroid differentiation during Sesbania rostrata stem nodule development.</title>
        <authorList>
            <person name="Liu CT."/>
            <person name="Lee KB."/>
            <person name="Wang YS."/>
            <person name="Peng MH."/>
            <person name="Lee KT."/>
            <person name="Suzuki S."/>
            <person name="Suzuki T."/>
            <person name="Oyaizu H."/>
        </authorList>
    </citation>
    <scope>NUCLEOTIDE SEQUENCE [LARGE SCALE GENOMIC DNA]</scope>
    <source>
        <strain evidence="7">ATCC 43989 / DSM 5975 / JCM 20966 / LMG 6465 / NBRC 14845 / NCIMB 13405 / ORS 571</strain>
    </source>
</reference>
<evidence type="ECO:0000313" key="6">
    <source>
        <dbReference type="EMBL" id="BAF89124.1"/>
    </source>
</evidence>
<dbReference type="GO" id="GO:1902201">
    <property type="term" value="P:negative regulation of bacterial-type flagellum-dependent cell motility"/>
    <property type="evidence" value="ECO:0007669"/>
    <property type="project" value="TreeGrafter"/>
</dbReference>
<reference evidence="6 7" key="3">
    <citation type="journal article" date="2008" name="BMC Genomics">
        <title>The genome of the versatile nitrogen fixer Azorhizobium caulinodans ORS571.</title>
        <authorList>
            <person name="Lee KB."/>
            <person name="Backer P.D."/>
            <person name="Aono T."/>
            <person name="Liu CT."/>
            <person name="Suzuki S."/>
            <person name="Suzuki T."/>
            <person name="Kaneko T."/>
            <person name="Yamada M."/>
            <person name="Tabata S."/>
            <person name="Kupfer D.M."/>
            <person name="Najar F.Z."/>
            <person name="Wiley G.B."/>
            <person name="Roe B."/>
            <person name="Binnewies T.T."/>
            <person name="Ussery D.W."/>
            <person name="D'Haeze W."/>
            <person name="Herder J.D."/>
            <person name="Gevers D."/>
            <person name="Vereecke D."/>
            <person name="Holsters M."/>
            <person name="Oyaizu H."/>
        </authorList>
    </citation>
    <scope>NUCLEOTIDE SEQUENCE [LARGE SCALE GENOMIC DNA]</scope>
    <source>
        <strain evidence="7">ATCC 43989 / DSM 5975 / JCM 20966 / LMG 6465 / NBRC 14845 / NCIMB 13405 / ORS 571</strain>
    </source>
</reference>
<dbReference type="CDD" id="cd12914">
    <property type="entry name" value="PDC1_DGC_like"/>
    <property type="match status" value="1"/>
</dbReference>
<reference evidence="7" key="2">
    <citation type="submission" date="2007-04" db="EMBL/GenBank/DDBJ databases">
        <title>Complete genome sequence of the nitrogen-fixing bacterium Azorhizobium caulinodans ORS571.</title>
        <authorList>
            <person name="Lee K.B."/>
            <person name="Backer P.D."/>
            <person name="Aono T."/>
            <person name="Liu C.T."/>
            <person name="Suzuki S."/>
            <person name="Suzuki T."/>
            <person name="Kaneko T."/>
            <person name="Yamada M."/>
            <person name="Tabata S."/>
            <person name="Kupfer D.M."/>
            <person name="Najar F.Z."/>
            <person name="Wiley G.B."/>
            <person name="Roe B."/>
            <person name="Binnewies T."/>
            <person name="Ussery D."/>
            <person name="Vereecke D."/>
            <person name="Gevers D."/>
            <person name="Holsters M."/>
            <person name="Oyaizu H."/>
        </authorList>
    </citation>
    <scope>NUCLEOTIDE SEQUENCE [LARGE SCALE GENOMIC DNA]</scope>
    <source>
        <strain evidence="7">ATCC 43989 / DSM 5975 / JCM 20966 / LMG 6465 / NBRC 14845 / NCIMB 13405 / ORS 571</strain>
    </source>
</reference>
<dbReference type="SMART" id="SM00267">
    <property type="entry name" value="GGDEF"/>
    <property type="match status" value="1"/>
</dbReference>
<feature type="domain" description="GGDEF" evidence="5">
    <location>
        <begin position="365"/>
        <end position="500"/>
    </location>
</feature>
<dbReference type="Gene3D" id="3.30.450.20">
    <property type="entry name" value="PAS domain"/>
    <property type="match status" value="2"/>
</dbReference>
<dbReference type="CDD" id="cd12915">
    <property type="entry name" value="PDC2_DGC_like"/>
    <property type="match status" value="1"/>
</dbReference>
<dbReference type="InterPro" id="IPR029787">
    <property type="entry name" value="Nucleotide_cyclase"/>
</dbReference>
<evidence type="ECO:0000259" key="5">
    <source>
        <dbReference type="PROSITE" id="PS50887"/>
    </source>
</evidence>
<dbReference type="InterPro" id="IPR054327">
    <property type="entry name" value="His-kinase-like_sensor"/>
</dbReference>
<dbReference type="FunFam" id="3.30.70.270:FF:000001">
    <property type="entry name" value="Diguanylate cyclase domain protein"/>
    <property type="match status" value="1"/>
</dbReference>
<dbReference type="CDD" id="cd01949">
    <property type="entry name" value="GGDEF"/>
    <property type="match status" value="1"/>
</dbReference>
<name>A8IBW0_AZOC5</name>
<dbReference type="Pfam" id="PF22588">
    <property type="entry name" value="dCache_1_like"/>
    <property type="match status" value="1"/>
</dbReference>